<sequence length="266" mass="29766">MNEIKMVAIDLDDTLLRDDITVSDHTVHTIGLARKKDVTVVIATGRMFSTAQPYGKQLKLGDIPMMLYSGALIQTVDTGTILYHCPIDLQDANTLLMLAKEKQWFLQTYIDDVVRVPYYNHYIENYENITGTKALIAGERFYHPEGRPSKMLVHGTMHELDQIKKEIELTMPGVFKLMRSKETMLEIVHEGISKGTGLRQLCSIFHIQPENVMAIGNSQNDIAMMETAGFSVAVANAENEIRQAADFVTTSNNDDGVAAAIEKFIL</sequence>
<dbReference type="AlphaFoldDB" id="A0A1G9Z8N8"/>
<dbReference type="RefSeq" id="WP_091651950.1">
    <property type="nucleotide sequence ID" value="NZ_FNHQ01000028.1"/>
</dbReference>
<dbReference type="GO" id="GO:0000287">
    <property type="term" value="F:magnesium ion binding"/>
    <property type="evidence" value="ECO:0007669"/>
    <property type="project" value="TreeGrafter"/>
</dbReference>
<dbReference type="EMBL" id="FNHQ01000028">
    <property type="protein sequence ID" value="SDN16956.1"/>
    <property type="molecule type" value="Genomic_DNA"/>
</dbReference>
<dbReference type="InterPro" id="IPR006379">
    <property type="entry name" value="HAD-SF_hydro_IIB"/>
</dbReference>
<dbReference type="PANTHER" id="PTHR10000:SF8">
    <property type="entry name" value="HAD SUPERFAMILY HYDROLASE-LIKE, TYPE 3"/>
    <property type="match status" value="1"/>
</dbReference>
<organism evidence="1 2">
    <name type="scientific">Megasphaera paucivorans</name>
    <dbReference type="NCBI Taxonomy" id="349095"/>
    <lineage>
        <taxon>Bacteria</taxon>
        <taxon>Bacillati</taxon>
        <taxon>Bacillota</taxon>
        <taxon>Negativicutes</taxon>
        <taxon>Veillonellales</taxon>
        <taxon>Veillonellaceae</taxon>
        <taxon>Megasphaera</taxon>
    </lineage>
</organism>
<dbReference type="InterPro" id="IPR000150">
    <property type="entry name" value="Cof"/>
</dbReference>
<proteinExistence type="predicted"/>
<gene>
    <name evidence="1" type="ORF">SAMN05660299_02246</name>
</gene>
<dbReference type="GO" id="GO:0005829">
    <property type="term" value="C:cytosol"/>
    <property type="evidence" value="ECO:0007669"/>
    <property type="project" value="TreeGrafter"/>
</dbReference>
<dbReference type="SFLD" id="SFLDS00003">
    <property type="entry name" value="Haloacid_Dehalogenase"/>
    <property type="match status" value="1"/>
</dbReference>
<reference evidence="1 2" key="1">
    <citation type="submission" date="2016-10" db="EMBL/GenBank/DDBJ databases">
        <authorList>
            <person name="de Groot N.N."/>
        </authorList>
    </citation>
    <scope>NUCLEOTIDE SEQUENCE [LARGE SCALE GENOMIC DNA]</scope>
    <source>
        <strain evidence="1 2">DSM 16981</strain>
    </source>
</reference>
<evidence type="ECO:0000313" key="2">
    <source>
        <dbReference type="Proteomes" id="UP000199309"/>
    </source>
</evidence>
<name>A0A1G9Z8N8_9FIRM</name>
<keyword evidence="2" id="KW-1185">Reference proteome</keyword>
<dbReference type="Pfam" id="PF08282">
    <property type="entry name" value="Hydrolase_3"/>
    <property type="match status" value="1"/>
</dbReference>
<dbReference type="NCBIfam" id="TIGR01484">
    <property type="entry name" value="HAD-SF-IIB"/>
    <property type="match status" value="1"/>
</dbReference>
<dbReference type="Proteomes" id="UP000199309">
    <property type="component" value="Unassembled WGS sequence"/>
</dbReference>
<dbReference type="Gene3D" id="3.40.50.1000">
    <property type="entry name" value="HAD superfamily/HAD-like"/>
    <property type="match status" value="1"/>
</dbReference>
<dbReference type="PANTHER" id="PTHR10000">
    <property type="entry name" value="PHOSPHOSERINE PHOSPHATASE"/>
    <property type="match status" value="1"/>
</dbReference>
<evidence type="ECO:0000313" key="1">
    <source>
        <dbReference type="EMBL" id="SDN16956.1"/>
    </source>
</evidence>
<dbReference type="SUPFAM" id="SSF56784">
    <property type="entry name" value="HAD-like"/>
    <property type="match status" value="1"/>
</dbReference>
<dbReference type="GO" id="GO:0016791">
    <property type="term" value="F:phosphatase activity"/>
    <property type="evidence" value="ECO:0007669"/>
    <property type="project" value="TreeGrafter"/>
</dbReference>
<dbReference type="Gene3D" id="3.30.1240.10">
    <property type="match status" value="1"/>
</dbReference>
<dbReference type="SFLD" id="SFLDG01140">
    <property type="entry name" value="C2.B:_Phosphomannomutase_and_P"/>
    <property type="match status" value="1"/>
</dbReference>
<dbReference type="CDD" id="cd07516">
    <property type="entry name" value="HAD_Pase"/>
    <property type="match status" value="1"/>
</dbReference>
<dbReference type="InterPro" id="IPR023214">
    <property type="entry name" value="HAD_sf"/>
</dbReference>
<dbReference type="STRING" id="349095.SAMN05660299_02246"/>
<dbReference type="OrthoDB" id="9781413at2"/>
<protein>
    <recommendedName>
        <fullName evidence="3">Haloacid dehalogenase-like hydrolase</fullName>
    </recommendedName>
</protein>
<dbReference type="NCBIfam" id="TIGR00099">
    <property type="entry name" value="Cof-subfamily"/>
    <property type="match status" value="1"/>
</dbReference>
<dbReference type="InterPro" id="IPR036412">
    <property type="entry name" value="HAD-like_sf"/>
</dbReference>
<evidence type="ECO:0008006" key="3">
    <source>
        <dbReference type="Google" id="ProtNLM"/>
    </source>
</evidence>
<accession>A0A1G9Z8N8</accession>